<dbReference type="RefSeq" id="WP_156276793.1">
    <property type="nucleotide sequence ID" value="NZ_BAABGI010000001.1"/>
</dbReference>
<keyword evidence="2" id="KW-1185">Reference proteome</keyword>
<reference evidence="1 2" key="1">
    <citation type="submission" date="2019-07" db="EMBL/GenBank/DDBJ databases">
        <title>Gramella aestuarii sp. nov., isolated from a tidal flat, and emended description of Gramella echinicola.</title>
        <authorList>
            <person name="Liu L."/>
        </authorList>
    </citation>
    <scope>NUCLEOTIDE SEQUENCE [LARGE SCALE GENOMIC DNA]</scope>
    <source>
        <strain evidence="1 2">BS12</strain>
    </source>
</reference>
<dbReference type="AlphaFoldDB" id="A0A7K1LQK6"/>
<dbReference type="Proteomes" id="UP000460416">
    <property type="component" value="Unassembled WGS sequence"/>
</dbReference>
<dbReference type="Pfam" id="PF11964">
    <property type="entry name" value="SpoIIAA-like"/>
    <property type="match status" value="1"/>
</dbReference>
<gene>
    <name evidence="1" type="ORF">FLP08_10945</name>
</gene>
<comment type="caution">
    <text evidence="1">The sequence shown here is derived from an EMBL/GenBank/DDBJ whole genome shotgun (WGS) entry which is preliminary data.</text>
</comment>
<dbReference type="EMBL" id="VJVW01000004">
    <property type="protein sequence ID" value="MUP43092.1"/>
    <property type="molecule type" value="Genomic_DNA"/>
</dbReference>
<dbReference type="Gene3D" id="3.40.50.10600">
    <property type="entry name" value="SpoIIaa-like domains"/>
    <property type="match status" value="1"/>
</dbReference>
<dbReference type="InterPro" id="IPR036513">
    <property type="entry name" value="STAS_dom_sf"/>
</dbReference>
<dbReference type="InterPro" id="IPR021866">
    <property type="entry name" value="SpoIIAA-like"/>
</dbReference>
<organism evidence="1 2">
    <name type="scientific">Christiangramia aestuarii</name>
    <dbReference type="NCBI Taxonomy" id="1028746"/>
    <lineage>
        <taxon>Bacteria</taxon>
        <taxon>Pseudomonadati</taxon>
        <taxon>Bacteroidota</taxon>
        <taxon>Flavobacteriia</taxon>
        <taxon>Flavobacteriales</taxon>
        <taxon>Flavobacteriaceae</taxon>
        <taxon>Christiangramia</taxon>
    </lineage>
</organism>
<dbReference type="OrthoDB" id="1442608at2"/>
<dbReference type="InterPro" id="IPR038396">
    <property type="entry name" value="SpoIIAA-like_sf"/>
</dbReference>
<dbReference type="SUPFAM" id="SSF52091">
    <property type="entry name" value="SpoIIaa-like"/>
    <property type="match status" value="1"/>
</dbReference>
<evidence type="ECO:0000313" key="2">
    <source>
        <dbReference type="Proteomes" id="UP000460416"/>
    </source>
</evidence>
<proteinExistence type="predicted"/>
<sequence>MLATFDLAGHVIGLIIDKDLTDEMLQKIIGEIQEKLDVYEKINVFVELEKDRHITLKALFKGIKFKYSNAENFDKIAIVTDSAIFQNAVNLSDTFLDVEVRTFDLKDRLEAIQWISL</sequence>
<evidence type="ECO:0000313" key="1">
    <source>
        <dbReference type="EMBL" id="MUP43092.1"/>
    </source>
</evidence>
<protein>
    <submittedName>
        <fullName evidence="1">STAS/SEC14 domain-containing protein</fullName>
    </submittedName>
</protein>
<accession>A0A7K1LQK6</accession>
<name>A0A7K1LQK6_9FLAO</name>